<dbReference type="GeneID" id="111351450"/>
<dbReference type="Gene3D" id="3.40.50.1820">
    <property type="entry name" value="alpha/beta hydrolase"/>
    <property type="match status" value="2"/>
</dbReference>
<evidence type="ECO:0000313" key="6">
    <source>
        <dbReference type="RefSeq" id="XP_022819139.1"/>
    </source>
</evidence>
<dbReference type="GO" id="GO:0016787">
    <property type="term" value="F:hydrolase activity"/>
    <property type="evidence" value="ECO:0007669"/>
    <property type="project" value="UniProtKB-KW"/>
</dbReference>
<keyword evidence="2" id="KW-0378">Hydrolase</keyword>
<dbReference type="Pfam" id="PF00561">
    <property type="entry name" value="Abhydrolase_1"/>
    <property type="match status" value="1"/>
</dbReference>
<dbReference type="Proteomes" id="UP000301870">
    <property type="component" value="Chromosome 13"/>
</dbReference>
<feature type="compositionally biased region" description="Basic and acidic residues" evidence="3">
    <location>
        <begin position="341"/>
        <end position="352"/>
    </location>
</feature>
<protein>
    <submittedName>
        <fullName evidence="6">Uncharacterized protein LOC111351450 isoform X1</fullName>
    </submittedName>
</protein>
<evidence type="ECO:0000259" key="4">
    <source>
        <dbReference type="Pfam" id="PF00561"/>
    </source>
</evidence>
<dbReference type="AlphaFoldDB" id="A0A9J7DZJ2"/>
<proteinExistence type="inferred from homology"/>
<reference evidence="6" key="1">
    <citation type="submission" date="2025-08" db="UniProtKB">
        <authorList>
            <consortium name="RefSeq"/>
        </authorList>
    </citation>
    <scope>IDENTIFICATION</scope>
    <source>
        <strain evidence="6">Ishihara</strain>
        <tissue evidence="6">Whole body</tissue>
    </source>
</reference>
<evidence type="ECO:0000256" key="3">
    <source>
        <dbReference type="SAM" id="MobiDB-lite"/>
    </source>
</evidence>
<sequence length="482" mass="56197">MKFQHEWRIQVPWGQLALISRGHPDGEPVFLVHGRQDSSSIFTPLINMMTDQYYYVALDMPGNGLSDAFPKAASEREDPDHLRYAVYFDTPPKPSEPFVDFCRNRMLTYKNKNPRSGPKLMRFHFLYAMELAIAHLGWEKFIFMGHSMGCEQGLFYNAIYPDRITKMILLDAGPTLMRMQIEDPAEFQRIYYDTYYDNYHHENFETKLYTRNTATEALKRLRDLNDPQCAFLLQRNFHEIDDRSWHQLEEWHSGEMIRRRQEQARFQDVASSSNDARNPLEGRSESPSPMLEFESDSDDGSAVQKMRNPGPPLTTSQLVEQYMRQYKLRFSGELGTLNGDNPERLRVSRDVPKSTTCPDGTPALDLSQIIKHMREHDPVGYLSWDNRLKNLAPQNYGNDYYFELFKTIPPSLFVVASDGMKSAPKNPIWRERAMELIDRLSKLNNFNRVDVEGSHDVHFTHPERVAPHVIKFLKDNKINSKL</sequence>
<name>A0A9J7DZJ2_SPOLT</name>
<feature type="region of interest" description="Disordered" evidence="3">
    <location>
        <begin position="262"/>
        <end position="314"/>
    </location>
</feature>
<keyword evidence="5" id="KW-1185">Reference proteome</keyword>
<dbReference type="InterPro" id="IPR050266">
    <property type="entry name" value="AB_hydrolase_sf"/>
</dbReference>
<dbReference type="RefSeq" id="XP_022819139.1">
    <property type="nucleotide sequence ID" value="XM_022963371.1"/>
</dbReference>
<evidence type="ECO:0000313" key="5">
    <source>
        <dbReference type="Proteomes" id="UP000301870"/>
    </source>
</evidence>
<dbReference type="PANTHER" id="PTHR43798:SF14">
    <property type="entry name" value="SERINE HYDROLASE-LIKE PROTEIN DDB_G0286239"/>
    <property type="match status" value="1"/>
</dbReference>
<organism evidence="5 6">
    <name type="scientific">Spodoptera litura</name>
    <name type="common">Asian cotton leafworm</name>
    <dbReference type="NCBI Taxonomy" id="69820"/>
    <lineage>
        <taxon>Eukaryota</taxon>
        <taxon>Metazoa</taxon>
        <taxon>Ecdysozoa</taxon>
        <taxon>Arthropoda</taxon>
        <taxon>Hexapoda</taxon>
        <taxon>Insecta</taxon>
        <taxon>Pterygota</taxon>
        <taxon>Neoptera</taxon>
        <taxon>Endopterygota</taxon>
        <taxon>Lepidoptera</taxon>
        <taxon>Glossata</taxon>
        <taxon>Ditrysia</taxon>
        <taxon>Noctuoidea</taxon>
        <taxon>Noctuidae</taxon>
        <taxon>Amphipyrinae</taxon>
        <taxon>Spodoptera</taxon>
    </lineage>
</organism>
<comment type="similarity">
    <text evidence="1">Belongs to the AB hydrolase superfamily.</text>
</comment>
<evidence type="ECO:0000256" key="1">
    <source>
        <dbReference type="ARBA" id="ARBA00008645"/>
    </source>
</evidence>
<feature type="domain" description="AB hydrolase-1" evidence="4">
    <location>
        <begin position="28"/>
        <end position="206"/>
    </location>
</feature>
<feature type="region of interest" description="Disordered" evidence="3">
    <location>
        <begin position="333"/>
        <end position="355"/>
    </location>
</feature>
<dbReference type="GO" id="GO:0016020">
    <property type="term" value="C:membrane"/>
    <property type="evidence" value="ECO:0007669"/>
    <property type="project" value="TreeGrafter"/>
</dbReference>
<dbReference type="SUPFAM" id="SSF53474">
    <property type="entry name" value="alpha/beta-Hydrolases"/>
    <property type="match status" value="1"/>
</dbReference>
<dbReference type="OrthoDB" id="6431331at2759"/>
<gene>
    <name evidence="6" type="primary">LOC111351450</name>
</gene>
<evidence type="ECO:0000256" key="2">
    <source>
        <dbReference type="ARBA" id="ARBA00022801"/>
    </source>
</evidence>
<dbReference type="InterPro" id="IPR000073">
    <property type="entry name" value="AB_hydrolase_1"/>
</dbReference>
<dbReference type="PANTHER" id="PTHR43798">
    <property type="entry name" value="MONOACYLGLYCEROL LIPASE"/>
    <property type="match status" value="1"/>
</dbReference>
<accession>A0A9J7DZJ2</accession>
<dbReference type="InterPro" id="IPR029058">
    <property type="entry name" value="AB_hydrolase_fold"/>
</dbReference>
<dbReference type="KEGG" id="sliu:111351450"/>